<evidence type="ECO:0000256" key="7">
    <source>
        <dbReference type="ARBA" id="ARBA00022692"/>
    </source>
</evidence>
<dbReference type="GO" id="GO:0016263">
    <property type="term" value="F:glycoprotein-N-acetylgalactosamine 3-beta-galactosyltransferase activity"/>
    <property type="evidence" value="ECO:0007669"/>
    <property type="project" value="UniProtKB-EC"/>
</dbReference>
<keyword evidence="8" id="KW-0547">Nucleotide-binding</keyword>
<keyword evidence="6" id="KW-0808">Transferase</keyword>
<dbReference type="AlphaFoldDB" id="A0A7S1VF79"/>
<dbReference type="PANTHER" id="PTHR23033">
    <property type="entry name" value="BETA1,3-GALACTOSYLTRANSFERASE"/>
    <property type="match status" value="1"/>
</dbReference>
<evidence type="ECO:0000256" key="12">
    <source>
        <dbReference type="SAM" id="Coils"/>
    </source>
</evidence>
<comment type="pathway">
    <text evidence="2">Protein modification; protein glycosylation.</text>
</comment>
<dbReference type="InterPro" id="IPR003378">
    <property type="entry name" value="Fringe-like_glycosylTrfase"/>
</dbReference>
<keyword evidence="9" id="KW-0735">Signal-anchor</keyword>
<dbReference type="InterPro" id="IPR026050">
    <property type="entry name" value="C1GALT1/C1GALT1_chp1"/>
</dbReference>
<evidence type="ECO:0000256" key="9">
    <source>
        <dbReference type="ARBA" id="ARBA00022968"/>
    </source>
</evidence>
<keyword evidence="12" id="KW-0175">Coiled coil</keyword>
<evidence type="ECO:0000256" key="6">
    <source>
        <dbReference type="ARBA" id="ARBA00022679"/>
    </source>
</evidence>
<evidence type="ECO:0000256" key="4">
    <source>
        <dbReference type="ARBA" id="ARBA00012557"/>
    </source>
</evidence>
<comment type="similarity">
    <text evidence="3">Belongs to the glycosyltransferase 31 family. Beta3-Gal-T subfamily.</text>
</comment>
<dbReference type="EMBL" id="HBGL01008700">
    <property type="protein sequence ID" value="CAD9297981.1"/>
    <property type="molecule type" value="Transcribed_RNA"/>
</dbReference>
<feature type="transmembrane region" description="Helical" evidence="13">
    <location>
        <begin position="7"/>
        <end position="27"/>
    </location>
</feature>
<evidence type="ECO:0000313" key="15">
    <source>
        <dbReference type="EMBL" id="CAD9297981.1"/>
    </source>
</evidence>
<evidence type="ECO:0000256" key="10">
    <source>
        <dbReference type="ARBA" id="ARBA00022989"/>
    </source>
</evidence>
<evidence type="ECO:0000256" key="5">
    <source>
        <dbReference type="ARBA" id="ARBA00022676"/>
    </source>
</evidence>
<sequence length="688" mass="75716">MFHRLTLRSICVGLIFIITFYTLYVSVQGNQGNPASTSPPVLASANSPAINVPTHPSPNEEIERLEKAVKELERRLGEKEREMERLREDAVAVREEGQANLARLSEQQQRLVQPAGSQVLASCSVAADGELVRRCADGLFPWQVKSTHDRTVQGLPRHTDVGGVRYFGRPANASQHADSLAGLPQSTVPRRLDEAFFCPAAKANVAAWQEERVGLSWRAGGGEHRGFLTSAAHQEAARHPQWFCNKLAVNLAPWPLVTPRTRVTDVAIAIFTGDNIAYSRAVAVRDAWLHRFPNAILLAQSGDHNIPIVGMSERYPTLVSSRATAVQAMQLLAYRELLARFPTARWFYTVGCDTYVHADHLLRLLDEYDPDVDHWVAPASWPDSKGIPAGFDTSGYPRWTLGREDNTFHWMSGAFGWFLSHEAATTFDNALDAFMADPAIPAGCNCPDLLTGMLLSLLGYEPLYLRDKWERAMLAYAVDDKASRPDIVDEYLLYHYVTPRKMVAIDQRAAHEKLDRLLNAGSTSHLVAYAREVINERAAMQRRHQADLRYILEHPDAVRTTNFFDVPTDGPRTETTVHYRASQQPDGIDGVYPGSGVGHQSPWFSQWPSRGTLRPVNSISAKSTATATATAGRAAAASAAEATKAAAAAQVAAADEVAGDAIHSAASVSDLQLDKAISSFRYRPDHSV</sequence>
<dbReference type="EC" id="2.4.1.122" evidence="4"/>
<evidence type="ECO:0000256" key="8">
    <source>
        <dbReference type="ARBA" id="ARBA00022741"/>
    </source>
</evidence>
<evidence type="ECO:0000259" key="14">
    <source>
        <dbReference type="Pfam" id="PF02434"/>
    </source>
</evidence>
<feature type="coiled-coil region" evidence="12">
    <location>
        <begin position="62"/>
        <end position="96"/>
    </location>
</feature>
<evidence type="ECO:0000256" key="3">
    <source>
        <dbReference type="ARBA" id="ARBA00006462"/>
    </source>
</evidence>
<dbReference type="Gene3D" id="3.90.550.50">
    <property type="match status" value="1"/>
</dbReference>
<accession>A0A7S1VF79</accession>
<reference evidence="15" key="1">
    <citation type="submission" date="2021-01" db="EMBL/GenBank/DDBJ databases">
        <authorList>
            <person name="Corre E."/>
            <person name="Pelletier E."/>
            <person name="Niang G."/>
            <person name="Scheremetjew M."/>
            <person name="Finn R."/>
            <person name="Kale V."/>
            <person name="Holt S."/>
            <person name="Cochrane G."/>
            <person name="Meng A."/>
            <person name="Brown T."/>
            <person name="Cohen L."/>
        </authorList>
    </citation>
    <scope>NUCLEOTIDE SEQUENCE</scope>
    <source>
        <strain evidence="15">ATCC 50979</strain>
    </source>
</reference>
<dbReference type="Pfam" id="PF02434">
    <property type="entry name" value="Fringe"/>
    <property type="match status" value="1"/>
</dbReference>
<keyword evidence="11 13" id="KW-0472">Membrane</keyword>
<organism evidence="15">
    <name type="scientific">Sexangularia sp. CB-2014</name>
    <dbReference type="NCBI Taxonomy" id="1486929"/>
    <lineage>
        <taxon>Eukaryota</taxon>
        <taxon>Amoebozoa</taxon>
        <taxon>Tubulinea</taxon>
        <taxon>Elardia</taxon>
        <taxon>Arcellinida</taxon>
        <taxon>Arcellinida incertae sedis</taxon>
        <taxon>Sexangularia</taxon>
    </lineage>
</organism>
<evidence type="ECO:0000256" key="11">
    <source>
        <dbReference type="ARBA" id="ARBA00023136"/>
    </source>
</evidence>
<dbReference type="GO" id="GO:0000166">
    <property type="term" value="F:nucleotide binding"/>
    <property type="evidence" value="ECO:0007669"/>
    <property type="project" value="UniProtKB-KW"/>
</dbReference>
<comment type="subcellular location">
    <subcellularLocation>
        <location evidence="1">Membrane</location>
        <topology evidence="1">Single-pass type II membrane protein</topology>
    </subcellularLocation>
</comment>
<keyword evidence="10 13" id="KW-1133">Transmembrane helix</keyword>
<gene>
    <name evidence="15" type="ORF">SSP0437_LOCUS6727</name>
</gene>
<dbReference type="GO" id="GO:0016020">
    <property type="term" value="C:membrane"/>
    <property type="evidence" value="ECO:0007669"/>
    <property type="project" value="UniProtKB-SubCell"/>
</dbReference>
<feature type="domain" description="Fringe-like glycosyltransferase" evidence="14">
    <location>
        <begin position="260"/>
        <end position="426"/>
    </location>
</feature>
<proteinExistence type="inferred from homology"/>
<evidence type="ECO:0000256" key="1">
    <source>
        <dbReference type="ARBA" id="ARBA00004606"/>
    </source>
</evidence>
<evidence type="ECO:0000256" key="13">
    <source>
        <dbReference type="SAM" id="Phobius"/>
    </source>
</evidence>
<keyword evidence="5" id="KW-0328">Glycosyltransferase</keyword>
<evidence type="ECO:0000256" key="2">
    <source>
        <dbReference type="ARBA" id="ARBA00004922"/>
    </source>
</evidence>
<name>A0A7S1VF79_9EUKA</name>
<keyword evidence="7 13" id="KW-0812">Transmembrane</keyword>
<protein>
    <recommendedName>
        <fullName evidence="4">N-acetylgalactosaminide beta-1,3-galactosyltransferase</fullName>
        <ecNumber evidence="4">2.4.1.122</ecNumber>
    </recommendedName>
</protein>